<accession>A0A0G0JR40</accession>
<dbReference type="Proteomes" id="UP000034406">
    <property type="component" value="Unassembled WGS sequence"/>
</dbReference>
<dbReference type="EMBL" id="LBUT01000018">
    <property type="protein sequence ID" value="KKQ69187.1"/>
    <property type="molecule type" value="Genomic_DNA"/>
</dbReference>
<gene>
    <name evidence="1" type="ORF">US90_C0018G0031</name>
</gene>
<dbReference type="AlphaFoldDB" id="A0A0G0JR40"/>
<proteinExistence type="predicted"/>
<protein>
    <submittedName>
        <fullName evidence="1">Uncharacterized protein</fullName>
    </submittedName>
</protein>
<reference evidence="1 2" key="1">
    <citation type="journal article" date="2015" name="Nature">
        <title>rRNA introns, odd ribosomes, and small enigmatic genomes across a large radiation of phyla.</title>
        <authorList>
            <person name="Brown C.T."/>
            <person name="Hug L.A."/>
            <person name="Thomas B.C."/>
            <person name="Sharon I."/>
            <person name="Castelle C.J."/>
            <person name="Singh A."/>
            <person name="Wilkins M.J."/>
            <person name="Williams K.H."/>
            <person name="Banfield J.F."/>
        </authorList>
    </citation>
    <scope>NUCLEOTIDE SEQUENCE [LARGE SCALE GENOMIC DNA]</scope>
</reference>
<evidence type="ECO:0000313" key="1">
    <source>
        <dbReference type="EMBL" id="KKQ69187.1"/>
    </source>
</evidence>
<dbReference type="STRING" id="1618490.US90_C0018G0031"/>
<name>A0A0G0JR40_9BACT</name>
<sequence>MIFLVEFLMVENRIEERGELCEDCQRQEECRRLGFLEGSAAVDKGGGVDLEARVSRAEAKRVVEMAREVGCGKLEALENMLGDFPDIDIRTSFDLPID</sequence>
<evidence type="ECO:0000313" key="2">
    <source>
        <dbReference type="Proteomes" id="UP000034406"/>
    </source>
</evidence>
<comment type="caution">
    <text evidence="1">The sequence shown here is derived from an EMBL/GenBank/DDBJ whole genome shotgun (WGS) entry which is preliminary data.</text>
</comment>
<organism evidence="1 2">
    <name type="scientific">Candidatus Shapirobacteria bacterium GW2011_GWE2_38_30</name>
    <dbReference type="NCBI Taxonomy" id="1618490"/>
    <lineage>
        <taxon>Bacteria</taxon>
        <taxon>Candidatus Shapironibacteriota</taxon>
    </lineage>
</organism>